<feature type="region of interest" description="Disordered" evidence="1">
    <location>
        <begin position="226"/>
        <end position="257"/>
    </location>
</feature>
<feature type="region of interest" description="Disordered" evidence="1">
    <location>
        <begin position="272"/>
        <end position="294"/>
    </location>
</feature>
<gene>
    <name evidence="3" type="ORF">PG996_003108</name>
</gene>
<evidence type="ECO:0000256" key="2">
    <source>
        <dbReference type="SAM" id="Phobius"/>
    </source>
</evidence>
<organism evidence="3 4">
    <name type="scientific">Apiospora saccharicola</name>
    <dbReference type="NCBI Taxonomy" id="335842"/>
    <lineage>
        <taxon>Eukaryota</taxon>
        <taxon>Fungi</taxon>
        <taxon>Dikarya</taxon>
        <taxon>Ascomycota</taxon>
        <taxon>Pezizomycotina</taxon>
        <taxon>Sordariomycetes</taxon>
        <taxon>Xylariomycetidae</taxon>
        <taxon>Amphisphaeriales</taxon>
        <taxon>Apiosporaceae</taxon>
        <taxon>Apiospora</taxon>
    </lineage>
</organism>
<feature type="transmembrane region" description="Helical" evidence="2">
    <location>
        <begin position="198"/>
        <end position="221"/>
    </location>
</feature>
<keyword evidence="2" id="KW-0472">Membrane</keyword>
<comment type="caution">
    <text evidence="3">The sequence shown here is derived from an EMBL/GenBank/DDBJ whole genome shotgun (WGS) entry which is preliminary data.</text>
</comment>
<feature type="compositionally biased region" description="Basic and acidic residues" evidence="1">
    <location>
        <begin position="228"/>
        <end position="243"/>
    </location>
</feature>
<accession>A0ABR1W458</accession>
<evidence type="ECO:0000313" key="4">
    <source>
        <dbReference type="Proteomes" id="UP001446871"/>
    </source>
</evidence>
<keyword evidence="2" id="KW-1133">Transmembrane helix</keyword>
<sequence>MATAPTNIGSLTTTFTPTVTSCSTWYIAQRGTDTWLQYGTVGTAISACFPSGYEPISGYYSPGVCPQGYQYLCPAGISETATVATCCPSGFTCQYPRGTDDPNACYTRFSSDSSMSVAVWKTVAGGETSSSIGPTHFLKNQDDTAYAYGIVVQRAGDDPTWPGAAEGSVSATPVPTTNQPTAADGTGSSNGLSAGAKIGVGVGVPLALLLIGGSAAAAFLLRKRRTRDPRDQQSGEADRKAGPEGRSGFMPAEAGSSTHYVEVAGAHVDHPIDRHPRELSAHREPAELDAMARR</sequence>
<dbReference type="Proteomes" id="UP001446871">
    <property type="component" value="Unassembled WGS sequence"/>
</dbReference>
<feature type="region of interest" description="Disordered" evidence="1">
    <location>
        <begin position="159"/>
        <end position="188"/>
    </location>
</feature>
<protein>
    <submittedName>
        <fullName evidence="3">Uncharacterized protein</fullName>
    </submittedName>
</protein>
<evidence type="ECO:0000256" key="1">
    <source>
        <dbReference type="SAM" id="MobiDB-lite"/>
    </source>
</evidence>
<feature type="compositionally biased region" description="Polar residues" evidence="1">
    <location>
        <begin position="169"/>
        <end position="188"/>
    </location>
</feature>
<reference evidence="3 4" key="1">
    <citation type="submission" date="2023-01" db="EMBL/GenBank/DDBJ databases">
        <title>Analysis of 21 Apiospora genomes using comparative genomics revels a genus with tremendous synthesis potential of carbohydrate active enzymes and secondary metabolites.</title>
        <authorList>
            <person name="Sorensen T."/>
        </authorList>
    </citation>
    <scope>NUCLEOTIDE SEQUENCE [LARGE SCALE GENOMIC DNA]</scope>
    <source>
        <strain evidence="3 4">CBS 83171</strain>
    </source>
</reference>
<dbReference type="EMBL" id="JAQQWM010000002">
    <property type="protein sequence ID" value="KAK8076938.1"/>
    <property type="molecule type" value="Genomic_DNA"/>
</dbReference>
<name>A0ABR1W458_9PEZI</name>
<evidence type="ECO:0000313" key="3">
    <source>
        <dbReference type="EMBL" id="KAK8076938.1"/>
    </source>
</evidence>
<keyword evidence="4" id="KW-1185">Reference proteome</keyword>
<keyword evidence="2" id="KW-0812">Transmembrane</keyword>
<proteinExistence type="predicted"/>